<name>A0A9P1NY27_9CYAN</name>
<organism evidence="2 3">
    <name type="scientific">Limnospira indica PCC 8005</name>
    <dbReference type="NCBI Taxonomy" id="376219"/>
    <lineage>
        <taxon>Bacteria</taxon>
        <taxon>Bacillati</taxon>
        <taxon>Cyanobacteriota</taxon>
        <taxon>Cyanophyceae</taxon>
        <taxon>Oscillatoriophycideae</taxon>
        <taxon>Oscillatoriales</taxon>
        <taxon>Sirenicapillariaceae</taxon>
        <taxon>Limnospira</taxon>
    </lineage>
</organism>
<feature type="transmembrane region" description="Helical" evidence="1">
    <location>
        <begin position="142"/>
        <end position="164"/>
    </location>
</feature>
<evidence type="ECO:0000256" key="1">
    <source>
        <dbReference type="SAM" id="Phobius"/>
    </source>
</evidence>
<evidence type="ECO:0008006" key="4">
    <source>
        <dbReference type="Google" id="ProtNLM"/>
    </source>
</evidence>
<evidence type="ECO:0000313" key="2">
    <source>
        <dbReference type="EMBL" id="CDM94323.1"/>
    </source>
</evidence>
<reference evidence="2 3" key="1">
    <citation type="submission" date="2014-02" db="EMBL/GenBank/DDBJ databases">
        <authorList>
            <person name="Genoscope - CEA"/>
        </authorList>
    </citation>
    <scope>NUCLEOTIDE SEQUENCE [LARGE SCALE GENOMIC DNA]</scope>
    <source>
        <strain evidence="2 3">PCC 8005</strain>
    </source>
</reference>
<feature type="transmembrane region" description="Helical" evidence="1">
    <location>
        <begin position="43"/>
        <end position="64"/>
    </location>
</feature>
<dbReference type="PANTHER" id="PTHR35519:SF2">
    <property type="entry name" value="PH DOMAIN PROTEIN"/>
    <property type="match status" value="1"/>
</dbReference>
<evidence type="ECO:0000313" key="3">
    <source>
        <dbReference type="Proteomes" id="UP000032946"/>
    </source>
</evidence>
<dbReference type="EMBL" id="FO818640">
    <property type="protein sequence ID" value="CDM94323.1"/>
    <property type="molecule type" value="Genomic_DNA"/>
</dbReference>
<keyword evidence="1" id="KW-1133">Transmembrane helix</keyword>
<keyword evidence="3" id="KW-1185">Reference proteome</keyword>
<feature type="transmembrane region" description="Helical" evidence="1">
    <location>
        <begin position="76"/>
        <end position="96"/>
    </location>
</feature>
<proteinExistence type="predicted"/>
<sequence>MGICRGGSLKKAIALRELRQFSDFLDRAIRIPGTSQGIGLDPLIGLIPGGGDLWGAVLAAYIVFRSLQLGVPKKLLLIMTYNIVIDTVLGSVPIFGDLFDVFWQANVKNVDILESYLSDCEGEDINNIKNYSAGNFSGKGCLIFTAVLFVTSIIVLALIIIVSFSG</sequence>
<protein>
    <recommendedName>
        <fullName evidence="4">DUF4112 domain-containing protein</fullName>
    </recommendedName>
</protein>
<dbReference type="InterPro" id="IPR025187">
    <property type="entry name" value="DUF4112"/>
</dbReference>
<dbReference type="PANTHER" id="PTHR35519">
    <property type="entry name" value="MEMBRANE PROTEINS"/>
    <property type="match status" value="1"/>
</dbReference>
<keyword evidence="1" id="KW-0812">Transmembrane</keyword>
<gene>
    <name evidence="2" type="ORF">ARTHRO_11997</name>
</gene>
<dbReference type="AlphaFoldDB" id="A0A9P1NY27"/>
<accession>A0A9P1NY27</accession>
<dbReference type="Pfam" id="PF13430">
    <property type="entry name" value="DUF4112"/>
    <property type="match status" value="1"/>
</dbReference>
<keyword evidence="1" id="KW-0472">Membrane</keyword>
<dbReference type="Proteomes" id="UP000032946">
    <property type="component" value="Chromosome"/>
</dbReference>